<dbReference type="Pfam" id="PF02754">
    <property type="entry name" value="CCG"/>
    <property type="match status" value="2"/>
</dbReference>
<sequence length="323" mass="33132">MVRGAHASGPREDTMRIALFATCIVDAMYPRVAQATVEILERLGHEVVFPSGQACCGQMHVNSGYMPEALPVVANHVRAFEGGFDAGEYEVAVAPSGSCVASVKHQHAMVADWAMEHGTKGADPTLAARADAVGARTYELAQLLTDVLGVTDAAGQLGSYLPGTITYHPSCHGMRLLHLGDRQRSLLASVEGLSVVDLPEADQCCGFGGTFSIKNADVSSAMLADKVANICGTGAGACAGGDASCLMHIGGGLSREKRTTPAGRPVRTVHLAEVLASTRDDPLRWDGELALAGTAARGAQSAPGGAAPSSGPSVSARTSGGAR</sequence>
<feature type="domain" description="Cysteine-rich" evidence="2">
    <location>
        <begin position="17"/>
        <end position="103"/>
    </location>
</feature>
<reference evidence="3 4" key="1">
    <citation type="journal article" date="2021" name="J. Biosci. Bioeng.">
        <title>Identification and characterization of a chc gene cluster responsible for the aromatization pathway of cyclohexanecarboxylate degradation in Sinomonas cyclohexanicum ATCC 51369.</title>
        <authorList>
            <person name="Yamamoto T."/>
            <person name="Hasegawa Y."/>
            <person name="Lau P.C.K."/>
            <person name="Iwaki H."/>
        </authorList>
    </citation>
    <scope>NUCLEOTIDE SEQUENCE [LARGE SCALE GENOMIC DNA]</scope>
    <source>
        <strain evidence="3 4">ATCC 51369</strain>
    </source>
</reference>
<organism evidence="3 4">
    <name type="scientific">Sinomonas cyclohexanicum</name>
    <name type="common">Corynebacterium cyclohexanicum</name>
    <dbReference type="NCBI Taxonomy" id="322009"/>
    <lineage>
        <taxon>Bacteria</taxon>
        <taxon>Bacillati</taxon>
        <taxon>Actinomycetota</taxon>
        <taxon>Actinomycetes</taxon>
        <taxon>Micrococcales</taxon>
        <taxon>Micrococcaceae</taxon>
        <taxon>Sinomonas</taxon>
    </lineage>
</organism>
<evidence type="ECO:0000313" key="4">
    <source>
        <dbReference type="Proteomes" id="UP001319861"/>
    </source>
</evidence>
<keyword evidence="4" id="KW-1185">Reference proteome</keyword>
<evidence type="ECO:0000313" key="3">
    <source>
        <dbReference type="EMBL" id="BCT77744.1"/>
    </source>
</evidence>
<dbReference type="EMBL" id="AP024525">
    <property type="protein sequence ID" value="BCT77744.1"/>
    <property type="molecule type" value="Genomic_DNA"/>
</dbReference>
<dbReference type="Proteomes" id="UP001319861">
    <property type="component" value="Chromosome"/>
</dbReference>
<name>A0ABM7PZL1_SINCY</name>
<protein>
    <submittedName>
        <fullName evidence="3">Glycolate oxidase</fullName>
    </submittedName>
</protein>
<dbReference type="PANTHER" id="PTHR30296">
    <property type="entry name" value="UNCHARACTERIZED PROTEIN YKGE"/>
    <property type="match status" value="1"/>
</dbReference>
<feature type="region of interest" description="Disordered" evidence="1">
    <location>
        <begin position="294"/>
        <end position="323"/>
    </location>
</feature>
<accession>A0ABM7PZL1</accession>
<gene>
    <name evidence="3" type="ORF">SCMU_35860</name>
</gene>
<evidence type="ECO:0000259" key="2">
    <source>
        <dbReference type="Pfam" id="PF02754"/>
    </source>
</evidence>
<dbReference type="InterPro" id="IPR004017">
    <property type="entry name" value="Cys_rich_dom"/>
</dbReference>
<proteinExistence type="predicted"/>
<dbReference type="PANTHER" id="PTHR30296:SF0">
    <property type="entry name" value="LACTATE UTILIZATION PROTEIN A"/>
    <property type="match status" value="1"/>
</dbReference>
<evidence type="ECO:0000256" key="1">
    <source>
        <dbReference type="SAM" id="MobiDB-lite"/>
    </source>
</evidence>
<feature type="domain" description="Cysteine-rich" evidence="2">
    <location>
        <begin position="165"/>
        <end position="249"/>
    </location>
</feature>
<feature type="compositionally biased region" description="Low complexity" evidence="1">
    <location>
        <begin position="295"/>
        <end position="316"/>
    </location>
</feature>